<organism evidence="2 3">
    <name type="scientific">Clavibacter michiganensis</name>
    <dbReference type="NCBI Taxonomy" id="28447"/>
    <lineage>
        <taxon>Bacteria</taxon>
        <taxon>Bacillati</taxon>
        <taxon>Actinomycetota</taxon>
        <taxon>Actinomycetes</taxon>
        <taxon>Micrococcales</taxon>
        <taxon>Microbacteriaceae</taxon>
        <taxon>Clavibacter</taxon>
    </lineage>
</organism>
<dbReference type="EMBL" id="MDJY01000060">
    <property type="protein sequence ID" value="OUE18980.1"/>
    <property type="molecule type" value="Genomic_DNA"/>
</dbReference>
<comment type="caution">
    <text evidence="2">The sequence shown here is derived from an EMBL/GenBank/DDBJ whole genome shotgun (WGS) entry which is preliminary data.</text>
</comment>
<proteinExistence type="predicted"/>
<feature type="compositionally biased region" description="Basic and acidic residues" evidence="1">
    <location>
        <begin position="84"/>
        <end position="93"/>
    </location>
</feature>
<evidence type="ECO:0000256" key="1">
    <source>
        <dbReference type="SAM" id="MobiDB-lite"/>
    </source>
</evidence>
<sequence>MLSSPDRDDDLLRERLRALHDTWPGDPADDDPLHDARRRAADGSPPRLFDLVAPVCRAIGRRLGASATGLPLPPAPTPPAAEADDARTAADARRTHRPS</sequence>
<accession>A0A251Y3V8</accession>
<gene>
    <name evidence="2" type="ORF">BFL36_13130</name>
</gene>
<evidence type="ECO:0000313" key="2">
    <source>
        <dbReference type="EMBL" id="OUE18980.1"/>
    </source>
</evidence>
<feature type="compositionally biased region" description="Basic and acidic residues" evidence="1">
    <location>
        <begin position="31"/>
        <end position="41"/>
    </location>
</feature>
<reference evidence="2 3" key="1">
    <citation type="submission" date="2016-08" db="EMBL/GenBank/DDBJ databases">
        <title>Genome sequence of Clavibacter michiganensis spp strain CFBP8017.</title>
        <authorList>
            <person name="Thapa S.P."/>
            <person name="Coaker G."/>
            <person name="Jacques M.-A."/>
        </authorList>
    </citation>
    <scope>NUCLEOTIDE SEQUENCE [LARGE SCALE GENOMIC DNA]</scope>
    <source>
        <strain evidence="2">CFBP8017</strain>
    </source>
</reference>
<dbReference type="RefSeq" id="WP_241534953.1">
    <property type="nucleotide sequence ID" value="NZ_MDJY01000060.1"/>
</dbReference>
<name>A0A251Y3V8_9MICO</name>
<dbReference type="AlphaFoldDB" id="A0A251Y3V8"/>
<protein>
    <submittedName>
        <fullName evidence="2">Uncharacterized protein</fullName>
    </submittedName>
</protein>
<feature type="region of interest" description="Disordered" evidence="1">
    <location>
        <begin position="65"/>
        <end position="99"/>
    </location>
</feature>
<evidence type="ECO:0000313" key="3">
    <source>
        <dbReference type="Proteomes" id="UP000195011"/>
    </source>
</evidence>
<feature type="region of interest" description="Disordered" evidence="1">
    <location>
        <begin position="18"/>
        <end position="47"/>
    </location>
</feature>
<dbReference type="Proteomes" id="UP000195011">
    <property type="component" value="Unassembled WGS sequence"/>
</dbReference>